<dbReference type="InterPro" id="IPR041677">
    <property type="entry name" value="DNA2/NAM7_AAA_11"/>
</dbReference>
<evidence type="ECO:0000259" key="5">
    <source>
        <dbReference type="Pfam" id="PF18741"/>
    </source>
</evidence>
<dbReference type="InterPro" id="IPR021754">
    <property type="entry name" value="DUF3320"/>
</dbReference>
<dbReference type="SUPFAM" id="SSF52980">
    <property type="entry name" value="Restriction endonuclease-like"/>
    <property type="match status" value="1"/>
</dbReference>
<dbReference type="Pfam" id="PF13195">
    <property type="entry name" value="DUF4011"/>
    <property type="match status" value="1"/>
</dbReference>
<reference evidence="6 7" key="1">
    <citation type="submission" date="2019-03" db="EMBL/GenBank/DDBJ databases">
        <title>Sequencing the genomes of 1000 actinobacteria strains.</title>
        <authorList>
            <person name="Klenk H.-P."/>
        </authorList>
    </citation>
    <scope>NUCLEOTIDE SEQUENCE [LARGE SCALE GENOMIC DNA]</scope>
    <source>
        <strain evidence="6 7">DSM 44969</strain>
    </source>
</reference>
<comment type="caution">
    <text evidence="6">The sequence shown here is derived from an EMBL/GenBank/DDBJ whole genome shotgun (WGS) entry which is preliminary data.</text>
</comment>
<dbReference type="Pfam" id="PF11784">
    <property type="entry name" value="DUF3320"/>
    <property type="match status" value="1"/>
</dbReference>
<feature type="region of interest" description="Disordered" evidence="1">
    <location>
        <begin position="350"/>
        <end position="373"/>
    </location>
</feature>
<feature type="domain" description="Restriction endonuclease type II-like" evidence="5">
    <location>
        <begin position="1597"/>
        <end position="1689"/>
    </location>
</feature>
<dbReference type="InterPro" id="IPR027417">
    <property type="entry name" value="P-loop_NTPase"/>
</dbReference>
<evidence type="ECO:0000259" key="2">
    <source>
        <dbReference type="Pfam" id="PF11784"/>
    </source>
</evidence>
<feature type="region of interest" description="Disordered" evidence="1">
    <location>
        <begin position="1696"/>
        <end position="1735"/>
    </location>
</feature>
<dbReference type="Gene3D" id="3.40.50.300">
    <property type="entry name" value="P-loop containing nucleotide triphosphate hydrolases"/>
    <property type="match status" value="3"/>
</dbReference>
<dbReference type="SUPFAM" id="SSF52540">
    <property type="entry name" value="P-loop containing nucleoside triphosphate hydrolases"/>
    <property type="match status" value="1"/>
</dbReference>
<evidence type="ECO:0000313" key="6">
    <source>
        <dbReference type="EMBL" id="TCK21370.1"/>
    </source>
</evidence>
<accession>A0A4R1HM30</accession>
<feature type="domain" description="DNA2/NAM7 helicase-like C-terminal" evidence="4">
    <location>
        <begin position="1353"/>
        <end position="1548"/>
    </location>
</feature>
<keyword evidence="7" id="KW-1185">Reference proteome</keyword>
<gene>
    <name evidence="6" type="ORF">EV378_5352</name>
</gene>
<feature type="domain" description="DUF3320" evidence="2">
    <location>
        <begin position="1774"/>
        <end position="1811"/>
    </location>
</feature>
<dbReference type="OrthoDB" id="3197455at2"/>
<evidence type="ECO:0000256" key="1">
    <source>
        <dbReference type="SAM" id="MobiDB-lite"/>
    </source>
</evidence>
<dbReference type="InterPro" id="IPR047187">
    <property type="entry name" value="SF1_C_Upf1"/>
</dbReference>
<dbReference type="InterPro" id="IPR049468">
    <property type="entry name" value="Restrct_endonuc-II-like_dom"/>
</dbReference>
<organism evidence="6 7">
    <name type="scientific">Pseudonocardia endophytica</name>
    <dbReference type="NCBI Taxonomy" id="401976"/>
    <lineage>
        <taxon>Bacteria</taxon>
        <taxon>Bacillati</taxon>
        <taxon>Actinomycetota</taxon>
        <taxon>Actinomycetes</taxon>
        <taxon>Pseudonocardiales</taxon>
        <taxon>Pseudonocardiaceae</taxon>
        <taxon>Pseudonocardia</taxon>
    </lineage>
</organism>
<dbReference type="InterPro" id="IPR041679">
    <property type="entry name" value="DNA2/NAM7-like_C"/>
</dbReference>
<dbReference type="Pfam" id="PF13086">
    <property type="entry name" value="AAA_11"/>
    <property type="match status" value="2"/>
</dbReference>
<dbReference type="InterPro" id="IPR045055">
    <property type="entry name" value="DNA2/NAM7-like"/>
</dbReference>
<dbReference type="InterPro" id="IPR011335">
    <property type="entry name" value="Restrct_endonuc-II-like"/>
</dbReference>
<dbReference type="InterPro" id="IPR025103">
    <property type="entry name" value="DUF4011"/>
</dbReference>
<evidence type="ECO:0000259" key="3">
    <source>
        <dbReference type="Pfam" id="PF13086"/>
    </source>
</evidence>
<feature type="domain" description="DNA2/NAM7 helicase helicase" evidence="3">
    <location>
        <begin position="1287"/>
        <end position="1331"/>
    </location>
</feature>
<dbReference type="PANTHER" id="PTHR10887">
    <property type="entry name" value="DNA2/NAM7 HELICASE FAMILY"/>
    <property type="match status" value="1"/>
</dbReference>
<dbReference type="Pfam" id="PF13087">
    <property type="entry name" value="AAA_12"/>
    <property type="match status" value="1"/>
</dbReference>
<dbReference type="GO" id="GO:0004386">
    <property type="term" value="F:helicase activity"/>
    <property type="evidence" value="ECO:0007669"/>
    <property type="project" value="InterPro"/>
</dbReference>
<proteinExistence type="predicted"/>
<dbReference type="CDD" id="cd18808">
    <property type="entry name" value="SF1_C_Upf1"/>
    <property type="match status" value="1"/>
</dbReference>
<name>A0A4R1HM30_PSEEN</name>
<protein>
    <submittedName>
        <fullName evidence="6">Uncharacterized protein DUF3320</fullName>
    </submittedName>
</protein>
<evidence type="ECO:0000259" key="4">
    <source>
        <dbReference type="Pfam" id="PF13087"/>
    </source>
</evidence>
<feature type="domain" description="DNA2/NAM7 helicase helicase" evidence="3">
    <location>
        <begin position="659"/>
        <end position="722"/>
    </location>
</feature>
<dbReference type="Proteomes" id="UP000295560">
    <property type="component" value="Unassembled WGS sequence"/>
</dbReference>
<dbReference type="EMBL" id="SMFZ01000002">
    <property type="protein sequence ID" value="TCK21370.1"/>
    <property type="molecule type" value="Genomic_DNA"/>
</dbReference>
<sequence>MTIDLEVRPVLSYAMAHNGIAVVTRIVVSPAPGDVQGARLQVQVSDATGPIGESQEVLLDLRAGDSAVLSDLRLALDPTAMLQVEEQRPGTVTARLDVDGQVWAEQVTAVQLLAAHQWTAGPVGLALEMLAAHVMPNHPAITALASEVADRLAATTGDPSLQGYQAGPERVDRIVDAVYEVMQARGIGYAEPPASWADEGQKVRTPGEVLDGRIGTCLDTVVTMAAVLEQAGVRPLLWVVEGHAFLGYWRDESSLATAAELDVAGAVNRVDLGEIALVETTSLTRGAHRVPVAEARRTPAALHLSGDLAHVVGIVDVHRARLDRVVPLPARSRDADGAVRVTTYTPAVHTPAAVPTSAPVGEPRRRTAPSEPPRVTRWKNALLDLSLRNRLIHFTERAGLELLLPDGGAAVIEDLLHQNTSVTLRASDEFAAVEGARGLRSARDLPQAVLQDLLHGKRSVHADVTGEAYPARMRGLAYKARTITEETGANNLYLALGTLVWDLDGRSLRSPLILVPVTLRAASRGGHYRLTLDEAGTSTPNYCLIEKLRQTHGLTIPGLAEPAEDGAGIDLDAAFDATRRTIAERGLAFRVEPTAHLAVLQFAKFRLWKDLDENWRAFASNPLVAHLLHTPTEAFADPVPAPVTSDLDGLDEDCPVPADASQLRAVSDAVAGRTFVLEGPPGTGKSQTITNLLAHAIAQGRRVLFVAEKRAALDVVQSRLDAVGLGPLSLDLHDKGSKPVAVKQQIAAALDLAVEADRAEHAGRVEELRAARRPLTRYAFGMSERNAADFSLYDARCAELAHDDADLIPVPLSVPSGTDSTGAARLREMFGALPAVVDVARPGPGHPWSFVDRPAAVDVAAAGYAAGRLDAVLGALPPVLAPGLDAARTPRELQLLADLVAAGVPLGVLDEVRSGRWNAAVDQVLGDVDRFRSEQHPGLDVLSPSALGLPVAEIDRAANEAAASGFFGRRKRVDAVRATLAPALRPGATVARKQLVVTTGALVTLRTRVDALAVDIVRIPGLELPAGWNPFDDAARADLHRRVERLRGLAAVVDPDGTVRERFREPLRRSLRAGVGADTRPVVEAASAASDLATACGVPPDSLGPWAGDDGLLRHWRRTGPRRGPCGPRMQSLRQWLDLLGAVDALRHNGMHATRSAVLAGGLDVDEARRSFELGLARASVDERLQTTGLDGFDRRAHERAVERFGVASTVVRRNLVSVLPHQVLAGREFDAGAVSGRVGELRRQLGSRRGKKIRELISAYGDLITRVLPCVLVSPDSLARFFPAVADQFDIVVFDEASQVRVADAVGAMGRGRSVVVVGDSKQMPPTAFAESSGVDDDPDAEPIEGAVEDEESILTECVQARVESQRLRWHYRSQDESLIAFSNHHYYAGDLSSFPAPSSVGAAVSLVRVDGTFHRSGKGPLLRTNPIEAQAVVAEIRRRFADSPDALPSIGVVTFNQQQRAYVEGLLRDLDDVRVAEALDDPDGLFVKNLENVQGDERDTILFSTAFSVNERGVLPSNFGPLNRAGGERRLNVAVTRARRQIVVFSSFDPEQMRTAETSSVGFRHLRTYLEMADRGPSALPADRRRRAVVDRHRDDVAEALRAAGLDVRCDVGLSDFTLDLVLERDGRPHVAVLLDGPGWSRRLTARDRDRLPREVLGDILGWPRVERVWLPEWLADKDSVVTRLMAVVRDNGPARSTVEPVPTSTPAPTVRPEVSRPEPEPRPSGAIPTLASSAPARPVMDATWPGDATEFVPWHGRRLGGRDVLDALPGRAAAAQVREALVAVVEAEGPIHFDRLARLVGQSFDLSKLHASRRDAILHQLPRGLRCDRVETVAWPATRDPETWTGYRPAPEGASRAIEDVPLREIVNAMAALARSTGGMELDELHRETLRVFGLKRRTGGAVERLNAAVALAENKERLRRTALGTVTAV</sequence>
<evidence type="ECO:0000313" key="7">
    <source>
        <dbReference type="Proteomes" id="UP000295560"/>
    </source>
</evidence>
<dbReference type="Pfam" id="PF18741">
    <property type="entry name" value="MTES_1575"/>
    <property type="match status" value="1"/>
</dbReference>
<dbReference type="RefSeq" id="WP_132430125.1">
    <property type="nucleotide sequence ID" value="NZ_SMFZ01000002.1"/>
</dbReference>